<evidence type="ECO:0000313" key="1">
    <source>
        <dbReference type="EnsemblPlants" id="OB05G20160.1"/>
    </source>
</evidence>
<protein>
    <submittedName>
        <fullName evidence="1">Uncharacterized protein</fullName>
    </submittedName>
</protein>
<dbReference type="HOGENOM" id="CLU_2926333_0_0_1"/>
<accession>J3M5Z2</accession>
<dbReference type="AlphaFoldDB" id="J3M5Z2"/>
<organism evidence="1">
    <name type="scientific">Oryza brachyantha</name>
    <name type="common">malo sina</name>
    <dbReference type="NCBI Taxonomy" id="4533"/>
    <lineage>
        <taxon>Eukaryota</taxon>
        <taxon>Viridiplantae</taxon>
        <taxon>Streptophyta</taxon>
        <taxon>Embryophyta</taxon>
        <taxon>Tracheophyta</taxon>
        <taxon>Spermatophyta</taxon>
        <taxon>Magnoliopsida</taxon>
        <taxon>Liliopsida</taxon>
        <taxon>Poales</taxon>
        <taxon>Poaceae</taxon>
        <taxon>BOP clade</taxon>
        <taxon>Oryzoideae</taxon>
        <taxon>Oryzeae</taxon>
        <taxon>Oryzinae</taxon>
        <taxon>Oryza</taxon>
    </lineage>
</organism>
<reference evidence="1" key="1">
    <citation type="journal article" date="2013" name="Nat. Commun.">
        <title>Whole-genome sequencing of Oryza brachyantha reveals mechanisms underlying Oryza genome evolution.</title>
        <authorList>
            <person name="Chen J."/>
            <person name="Huang Q."/>
            <person name="Gao D."/>
            <person name="Wang J."/>
            <person name="Lang Y."/>
            <person name="Liu T."/>
            <person name="Li B."/>
            <person name="Bai Z."/>
            <person name="Luis Goicoechea J."/>
            <person name="Liang C."/>
            <person name="Chen C."/>
            <person name="Zhang W."/>
            <person name="Sun S."/>
            <person name="Liao Y."/>
            <person name="Zhang X."/>
            <person name="Yang L."/>
            <person name="Song C."/>
            <person name="Wang M."/>
            <person name="Shi J."/>
            <person name="Liu G."/>
            <person name="Liu J."/>
            <person name="Zhou H."/>
            <person name="Zhou W."/>
            <person name="Yu Q."/>
            <person name="An N."/>
            <person name="Chen Y."/>
            <person name="Cai Q."/>
            <person name="Wang B."/>
            <person name="Liu B."/>
            <person name="Min J."/>
            <person name="Huang Y."/>
            <person name="Wu H."/>
            <person name="Li Z."/>
            <person name="Zhang Y."/>
            <person name="Yin Y."/>
            <person name="Song W."/>
            <person name="Jiang J."/>
            <person name="Jackson S.A."/>
            <person name="Wing R.A."/>
            <person name="Wang J."/>
            <person name="Chen M."/>
        </authorList>
    </citation>
    <scope>NUCLEOTIDE SEQUENCE [LARGE SCALE GENOMIC DNA]</scope>
    <source>
        <strain evidence="1">cv. IRGC 101232</strain>
    </source>
</reference>
<dbReference type="STRING" id="4533.J3M5Z2"/>
<dbReference type="EnsemblPlants" id="OB05G20160.1">
    <property type="protein sequence ID" value="OB05G20160.1"/>
    <property type="gene ID" value="OB05G20160"/>
</dbReference>
<dbReference type="Proteomes" id="UP000006038">
    <property type="component" value="Chromosome 5"/>
</dbReference>
<sequence>MYHDNIGGTAITPGADSSGFYRTWNNDVPYIFGMAFGVTFKKDNNVSIQYNPSSVSPHATP</sequence>
<reference evidence="1" key="2">
    <citation type="submission" date="2013-04" db="UniProtKB">
        <authorList>
            <consortium name="EnsemblPlants"/>
        </authorList>
    </citation>
    <scope>IDENTIFICATION</scope>
</reference>
<evidence type="ECO:0000313" key="2">
    <source>
        <dbReference type="Proteomes" id="UP000006038"/>
    </source>
</evidence>
<keyword evidence="2" id="KW-1185">Reference proteome</keyword>
<dbReference type="Gramene" id="OB05G20160.1">
    <property type="protein sequence ID" value="OB05G20160.1"/>
    <property type="gene ID" value="OB05G20160"/>
</dbReference>
<name>J3M5Z2_ORYBR</name>
<proteinExistence type="predicted"/>